<protein>
    <submittedName>
        <fullName evidence="2">6-phospho-beta-glucosidase</fullName>
    </submittedName>
</protein>
<dbReference type="EMBL" id="PSZO01000005">
    <property type="protein sequence ID" value="TCG11534.1"/>
    <property type="molecule type" value="Genomic_DNA"/>
</dbReference>
<reference evidence="2 3" key="1">
    <citation type="submission" date="2018-02" db="EMBL/GenBank/DDBJ databases">
        <title>Mycoplasma marinum and Mycoplasma todarodis sp. nov., moderately halophilic and psychrotolerant mycoplasmas isolated from cephalopods.</title>
        <authorList>
            <person name="Viver T."/>
        </authorList>
    </citation>
    <scope>NUCLEOTIDE SEQUENCE [LARGE SCALE GENOMIC DNA]</scope>
    <source>
        <strain evidence="2 3">PE</strain>
    </source>
</reference>
<dbReference type="InterPro" id="IPR017853">
    <property type="entry name" value="GH"/>
</dbReference>
<name>A0A4R0XLZ6_9MOLU</name>
<keyword evidence="3" id="KW-1185">Reference proteome</keyword>
<dbReference type="PANTHER" id="PTHR10353">
    <property type="entry name" value="GLYCOSYL HYDROLASE"/>
    <property type="match status" value="1"/>
</dbReference>
<dbReference type="PRINTS" id="PR00131">
    <property type="entry name" value="GLHYDRLASE1"/>
</dbReference>
<proteinExistence type="inferred from homology"/>
<dbReference type="PANTHER" id="PTHR10353:SF139">
    <property type="entry name" value="6-PHOSPHO-BETA-GLUCOSIDASE GMUD"/>
    <property type="match status" value="1"/>
</dbReference>
<dbReference type="Gene3D" id="3.20.20.80">
    <property type="entry name" value="Glycosidases"/>
    <property type="match status" value="1"/>
</dbReference>
<gene>
    <name evidence="2" type="ORF">C4B24_01655</name>
</gene>
<dbReference type="SUPFAM" id="SSF51445">
    <property type="entry name" value="(Trans)glycosidases"/>
    <property type="match status" value="1"/>
</dbReference>
<sequence length="497" mass="58495">MNIKDKKTKKISFPNGFLWGGAISAEQTEGRGITPKAETVYERWFKEQPKDFFGEIGSNITIDITKRYKEDIAMWKELGINSLRTSISWARIYPNGMTKEPSKEGIKFYRDYFQEMLDNGIKPIATLFHFDMPIYEQEKGGWESREVWFDFLEYSKTVLNELSDIVKIWTTMNEPWVPAEASYLKDVQYPKLNNDQSGVNAAYGIVMSHALVVNYFNEELKEKFKDIKIGGIFNSAIVYPKDPNNIEDIKAAKYMDLFEFSGLTDPMVMGKWPEGMKEWLLEMDLFPTNYSIHDKTTLAKVRLDIVGLNYYSPRRAKAPSKMGNKSKFDDYFEDYKMPNRRENKFRGWEIYPEAVYDTLKAMFNKYGSRIEYMLTEFGMGVENEGIFRDENGIIQDEYRVSFIKEHLEHLHRAMEDGVNIIGAHLWAIIDCWSWGNAFKNRYGLIEVDLENNLTRRYKKSAYFMKDLIETREIKLNYKKMEHYMDFDKIKFSKSRGM</sequence>
<dbReference type="Pfam" id="PF00232">
    <property type="entry name" value="Glyco_hydro_1"/>
    <property type="match status" value="1"/>
</dbReference>
<organism evidence="2 3">
    <name type="scientific">Mycoplasma marinum</name>
    <dbReference type="NCBI Taxonomy" id="1937190"/>
    <lineage>
        <taxon>Bacteria</taxon>
        <taxon>Bacillati</taxon>
        <taxon>Mycoplasmatota</taxon>
        <taxon>Mollicutes</taxon>
        <taxon>Mycoplasmataceae</taxon>
        <taxon>Mycoplasma</taxon>
    </lineage>
</organism>
<comment type="caution">
    <text evidence="2">The sequence shown here is derived from an EMBL/GenBank/DDBJ whole genome shotgun (WGS) entry which is preliminary data.</text>
</comment>
<dbReference type="GO" id="GO:0005829">
    <property type="term" value="C:cytosol"/>
    <property type="evidence" value="ECO:0007669"/>
    <property type="project" value="TreeGrafter"/>
</dbReference>
<dbReference type="RefSeq" id="WP_131598718.1">
    <property type="nucleotide sequence ID" value="NZ_CBDBYK010000008.1"/>
</dbReference>
<dbReference type="OrthoDB" id="391810at2"/>
<dbReference type="GO" id="GO:0016052">
    <property type="term" value="P:carbohydrate catabolic process"/>
    <property type="evidence" value="ECO:0007669"/>
    <property type="project" value="TreeGrafter"/>
</dbReference>
<dbReference type="InterPro" id="IPR001360">
    <property type="entry name" value="Glyco_hydro_1"/>
</dbReference>
<dbReference type="GO" id="GO:0008422">
    <property type="term" value="F:beta-glucosidase activity"/>
    <property type="evidence" value="ECO:0007669"/>
    <property type="project" value="TreeGrafter"/>
</dbReference>
<evidence type="ECO:0000313" key="3">
    <source>
        <dbReference type="Proteomes" id="UP000294192"/>
    </source>
</evidence>
<evidence type="ECO:0000313" key="2">
    <source>
        <dbReference type="EMBL" id="TCG11534.1"/>
    </source>
</evidence>
<dbReference type="Proteomes" id="UP000294192">
    <property type="component" value="Unassembled WGS sequence"/>
</dbReference>
<dbReference type="AlphaFoldDB" id="A0A4R0XLZ6"/>
<accession>A0A4R0XLZ6</accession>
<evidence type="ECO:0000256" key="1">
    <source>
        <dbReference type="RuleBase" id="RU003690"/>
    </source>
</evidence>
<comment type="similarity">
    <text evidence="1">Belongs to the glycosyl hydrolase 1 family.</text>
</comment>